<keyword evidence="1" id="KW-0472">Membrane</keyword>
<protein>
    <recommendedName>
        <fullName evidence="1">Probable queuosine precursor transporter</fullName>
        <shortName evidence="1">Q precursor transporter</shortName>
    </recommendedName>
</protein>
<dbReference type="EMBL" id="BAAAFN010000020">
    <property type="protein sequence ID" value="GAA0238027.1"/>
    <property type="molecule type" value="Genomic_DNA"/>
</dbReference>
<comment type="subcellular location">
    <subcellularLocation>
        <location evidence="1">Cell inner membrane</location>
        <topology evidence="1">Multi-pass membrane protein</topology>
    </subcellularLocation>
</comment>
<comment type="caution">
    <text evidence="2">The sequence shown here is derived from an EMBL/GenBank/DDBJ whole genome shotgun (WGS) entry which is preliminary data.</text>
</comment>
<feature type="transmembrane region" description="Helical" evidence="1">
    <location>
        <begin position="121"/>
        <end position="139"/>
    </location>
</feature>
<feature type="transmembrane region" description="Helical" evidence="1">
    <location>
        <begin position="198"/>
        <end position="221"/>
    </location>
</feature>
<dbReference type="NCBIfam" id="TIGR00697">
    <property type="entry name" value="queuosine precursor transporter"/>
    <property type="match status" value="1"/>
</dbReference>
<dbReference type="Proteomes" id="UP001501176">
    <property type="component" value="Unassembled WGS sequence"/>
</dbReference>
<dbReference type="HAMAP" id="MF_02088">
    <property type="entry name" value="Q_prec_transport"/>
    <property type="match status" value="1"/>
</dbReference>
<sequence length="234" mass="26032">MGSLTPSTKKAHMTSTSLPQPRVSFYLALLVAFHILIIIASNYLVQLPIDLFGFHSTWGAFSFPFIFLATDLTVRLIGKAEARRVILRAMIPALVVSYVVSVLFHEGRFNGFAALGEFNTFVFRIAFASFAAYVLGQLLDVRVFDRMRRGYVQWWVAPAASAVLGQALDTLAFFGIAFWRSDNPFMAAHWGEIAAVDYAIKLTVSLLLFVPMYGVALNTIVRIMKRRDALPATA</sequence>
<keyword evidence="1" id="KW-1003">Cell membrane</keyword>
<evidence type="ECO:0000313" key="2">
    <source>
        <dbReference type="EMBL" id="GAA0238027.1"/>
    </source>
</evidence>
<proteinExistence type="inferred from homology"/>
<keyword evidence="3" id="KW-1185">Reference proteome</keyword>
<dbReference type="NCBIfam" id="NF008406">
    <property type="entry name" value="PRK11212.1"/>
    <property type="match status" value="1"/>
</dbReference>
<feature type="transmembrane region" description="Helical" evidence="1">
    <location>
        <begin position="23"/>
        <end position="45"/>
    </location>
</feature>
<accession>A0ABP3DP13</accession>
<keyword evidence="1" id="KW-0813">Transport</keyword>
<evidence type="ECO:0000256" key="1">
    <source>
        <dbReference type="HAMAP-Rule" id="MF_02088"/>
    </source>
</evidence>
<comment type="function">
    <text evidence="1">Involved in the import of queuosine (Q) precursors, required for Q precursor salvage.</text>
</comment>
<comment type="similarity">
    <text evidence="1">Belongs to the vitamin uptake transporter (VUT/ECF) (TC 2.A.88) family. Q precursor transporter subfamily.</text>
</comment>
<dbReference type="PANTHER" id="PTHR34300:SF1">
    <property type="entry name" value="QUEUOSINE PRECURSOR TRANSPORTER"/>
    <property type="match status" value="1"/>
</dbReference>
<feature type="transmembrane region" description="Helical" evidence="1">
    <location>
        <begin position="85"/>
        <end position="105"/>
    </location>
</feature>
<name>A0ABP3DP13_9BURK</name>
<dbReference type="PANTHER" id="PTHR34300">
    <property type="entry name" value="QUEUOSINE PRECURSOR TRANSPORTER-RELATED"/>
    <property type="match status" value="1"/>
</dbReference>
<dbReference type="Pfam" id="PF02592">
    <property type="entry name" value="Vut_1"/>
    <property type="match status" value="1"/>
</dbReference>
<gene>
    <name evidence="2" type="ORF">GCM10009125_28620</name>
</gene>
<keyword evidence="1" id="KW-0997">Cell inner membrane</keyword>
<organism evidence="2 3">
    <name type="scientific">Castellaniella daejeonensis</name>
    <dbReference type="NCBI Taxonomy" id="659013"/>
    <lineage>
        <taxon>Bacteria</taxon>
        <taxon>Pseudomonadati</taxon>
        <taxon>Pseudomonadota</taxon>
        <taxon>Betaproteobacteria</taxon>
        <taxon>Burkholderiales</taxon>
        <taxon>Alcaligenaceae</taxon>
        <taxon>Castellaniella</taxon>
    </lineage>
</organism>
<reference evidence="3" key="1">
    <citation type="journal article" date="2019" name="Int. J. Syst. Evol. Microbiol.">
        <title>The Global Catalogue of Microorganisms (GCM) 10K type strain sequencing project: providing services to taxonomists for standard genome sequencing and annotation.</title>
        <authorList>
            <consortium name="The Broad Institute Genomics Platform"/>
            <consortium name="The Broad Institute Genome Sequencing Center for Infectious Disease"/>
            <person name="Wu L."/>
            <person name="Ma J."/>
        </authorList>
    </citation>
    <scope>NUCLEOTIDE SEQUENCE [LARGE SCALE GENOMIC DNA]</scope>
    <source>
        <strain evidence="3">JCM 16240</strain>
    </source>
</reference>
<dbReference type="InterPro" id="IPR003744">
    <property type="entry name" value="YhhQ"/>
</dbReference>
<keyword evidence="1" id="KW-1133">Transmembrane helix</keyword>
<feature type="transmembrane region" description="Helical" evidence="1">
    <location>
        <begin position="57"/>
        <end position="78"/>
    </location>
</feature>
<feature type="transmembrane region" description="Helical" evidence="1">
    <location>
        <begin position="151"/>
        <end position="178"/>
    </location>
</feature>
<keyword evidence="1" id="KW-0812">Transmembrane</keyword>
<evidence type="ECO:0000313" key="3">
    <source>
        <dbReference type="Proteomes" id="UP001501176"/>
    </source>
</evidence>